<comment type="caution">
    <text evidence="3">The sequence shown here is derived from an EMBL/GenBank/DDBJ whole genome shotgun (WGS) entry which is preliminary data.</text>
</comment>
<dbReference type="EMBL" id="BRLB01000022">
    <property type="protein sequence ID" value="GKX31839.1"/>
    <property type="molecule type" value="Genomic_DNA"/>
</dbReference>
<dbReference type="AlphaFoldDB" id="A0A9W5YH51"/>
<protein>
    <recommendedName>
        <fullName evidence="2">DUF4097 domain-containing protein</fullName>
    </recommendedName>
</protein>
<organism evidence="3 4">
    <name type="scientific">Vallitalea longa</name>
    <dbReference type="NCBI Taxonomy" id="2936439"/>
    <lineage>
        <taxon>Bacteria</taxon>
        <taxon>Bacillati</taxon>
        <taxon>Bacillota</taxon>
        <taxon>Clostridia</taxon>
        <taxon>Lachnospirales</taxon>
        <taxon>Vallitaleaceae</taxon>
        <taxon>Vallitalea</taxon>
    </lineage>
</organism>
<feature type="transmembrane region" description="Helical" evidence="1">
    <location>
        <begin position="7"/>
        <end position="24"/>
    </location>
</feature>
<keyword evidence="1" id="KW-0472">Membrane</keyword>
<feature type="transmembrane region" description="Helical" evidence="1">
    <location>
        <begin position="69"/>
        <end position="88"/>
    </location>
</feature>
<dbReference type="InterPro" id="IPR025164">
    <property type="entry name" value="Toastrack_DUF4097"/>
</dbReference>
<name>A0A9W5YH51_9FIRM</name>
<gene>
    <name evidence="3" type="ORF">SH1V18_43190</name>
</gene>
<evidence type="ECO:0000259" key="2">
    <source>
        <dbReference type="Pfam" id="PF13349"/>
    </source>
</evidence>
<feature type="domain" description="DUF4097" evidence="2">
    <location>
        <begin position="301"/>
        <end position="466"/>
    </location>
</feature>
<dbReference type="RefSeq" id="WP_281819157.1">
    <property type="nucleotide sequence ID" value="NZ_BRLB01000022.1"/>
</dbReference>
<reference evidence="3" key="1">
    <citation type="submission" date="2022-06" db="EMBL/GenBank/DDBJ databases">
        <title>Vallitalea longa sp. nov., an anaerobic bacterium isolated from marine sediment.</title>
        <authorList>
            <person name="Hirano S."/>
            <person name="Terahara T."/>
            <person name="Mori K."/>
            <person name="Hamada M."/>
            <person name="Matsumoto R."/>
            <person name="Kobayashi T."/>
        </authorList>
    </citation>
    <scope>NUCLEOTIDE SEQUENCE</scope>
    <source>
        <strain evidence="3">SH18-1</strain>
    </source>
</reference>
<keyword evidence="4" id="KW-1185">Reference proteome</keyword>
<proteinExistence type="predicted"/>
<dbReference type="Pfam" id="PF13349">
    <property type="entry name" value="DUF4097"/>
    <property type="match status" value="1"/>
</dbReference>
<keyword evidence="1" id="KW-0812">Transmembrane</keyword>
<evidence type="ECO:0000313" key="4">
    <source>
        <dbReference type="Proteomes" id="UP001144256"/>
    </source>
</evidence>
<evidence type="ECO:0000256" key="1">
    <source>
        <dbReference type="SAM" id="Phobius"/>
    </source>
</evidence>
<keyword evidence="1" id="KW-1133">Transmembrane helix</keyword>
<sequence length="466" mass="52968">MKHKKLGTLTLALTLIVLGIILLINNFVPIDIYKTLRILVAISIILIGVEFIFFDWYYKKRNSAMELKVSVSSIILLIIIYSVCFLFTNIKINLNNEESGNIFRRLFEMTDQYQITKSYVENADNLETISIDSNGGDIKVSATERKDINIEAVIHVNTYGSEEEAEELTDNMIDIDRKEENILQINSNNKMYNHRQIYSYVDYTIEIPKELQVSISNKNGNVYVYDVNGKTVISSRNSDIEVENIGDELYIENKYGDIEVCNVSGVTEIKNENGVVDIEKIGSDLIIKNCYDKIEFEDIMGNVTIEQKNGEIDGNSVNKDLEIDAEYSPVKIEDIKGSVNIETTNNEVIVKNVDNNLELSNKYGAMTLEKIRGNISIYSTNGDINLDNHDIQVKEIDIEHKYGRVNIDIPNDQQGQFKLKTRYGNINSIIDMEIDEEDNEQSVNSIIGDNNSLIDITTNNGDIEIE</sequence>
<dbReference type="Proteomes" id="UP001144256">
    <property type="component" value="Unassembled WGS sequence"/>
</dbReference>
<accession>A0A9W5YH51</accession>
<feature type="transmembrane region" description="Helical" evidence="1">
    <location>
        <begin position="36"/>
        <end position="57"/>
    </location>
</feature>
<evidence type="ECO:0000313" key="3">
    <source>
        <dbReference type="EMBL" id="GKX31839.1"/>
    </source>
</evidence>